<dbReference type="GO" id="GO:0006071">
    <property type="term" value="P:glycerol metabolic process"/>
    <property type="evidence" value="ECO:0007669"/>
    <property type="project" value="UniProtKB-KW"/>
</dbReference>
<keyword evidence="9" id="KW-0012">Acyltransferase</keyword>
<evidence type="ECO:0000256" key="6">
    <source>
        <dbReference type="ARBA" id="ARBA00022679"/>
    </source>
</evidence>
<dbReference type="PANTHER" id="PTHR31650:SF1">
    <property type="entry name" value="WAX ESTER SYNTHASE_DIACYLGLYCEROL ACYLTRANSFERASE 4-RELATED"/>
    <property type="match status" value="1"/>
</dbReference>
<dbReference type="KEGG" id="amog:QRX60_31185"/>
<dbReference type="GO" id="GO:0051701">
    <property type="term" value="P:biological process involved in interaction with host"/>
    <property type="evidence" value="ECO:0007669"/>
    <property type="project" value="TreeGrafter"/>
</dbReference>
<organism evidence="13 14">
    <name type="scientific">Amycolatopsis mongoliensis</name>
    <dbReference type="NCBI Taxonomy" id="715475"/>
    <lineage>
        <taxon>Bacteria</taxon>
        <taxon>Bacillati</taxon>
        <taxon>Actinomycetota</taxon>
        <taxon>Actinomycetes</taxon>
        <taxon>Pseudonocardiales</taxon>
        <taxon>Pseudonocardiaceae</taxon>
        <taxon>Amycolatopsis</taxon>
    </lineage>
</organism>
<evidence type="ECO:0000313" key="14">
    <source>
        <dbReference type="Proteomes" id="UP001239397"/>
    </source>
</evidence>
<comment type="catalytic activity">
    <reaction evidence="10">
        <text>an acyl-CoA + a 1,2-diacyl-sn-glycerol = a triacyl-sn-glycerol + CoA</text>
        <dbReference type="Rhea" id="RHEA:10868"/>
        <dbReference type="ChEBI" id="CHEBI:17815"/>
        <dbReference type="ChEBI" id="CHEBI:57287"/>
        <dbReference type="ChEBI" id="CHEBI:58342"/>
        <dbReference type="ChEBI" id="CHEBI:64615"/>
        <dbReference type="EC" id="2.3.1.20"/>
    </reaction>
</comment>
<keyword evidence="7" id="KW-0319">Glycerol metabolism</keyword>
<dbReference type="PANTHER" id="PTHR31650">
    <property type="entry name" value="O-ACYLTRANSFERASE (WSD1-LIKE) FAMILY PROTEIN"/>
    <property type="match status" value="1"/>
</dbReference>
<reference evidence="13 14" key="1">
    <citation type="submission" date="2023-06" db="EMBL/GenBank/DDBJ databases">
        <authorList>
            <person name="Oyuntsetseg B."/>
            <person name="Kim S.B."/>
        </authorList>
    </citation>
    <scope>NUCLEOTIDE SEQUENCE [LARGE SCALE GENOMIC DNA]</scope>
    <source>
        <strain evidence="13 14">4-36</strain>
    </source>
</reference>
<feature type="domain" description="O-acyltransferase WSD1-like N-terminal" evidence="11">
    <location>
        <begin position="16"/>
        <end position="261"/>
    </location>
</feature>
<keyword evidence="6" id="KW-0808">Transferase</keyword>
<protein>
    <recommendedName>
        <fullName evidence="4">diacylglycerol O-acyltransferase</fullName>
        <ecNumber evidence="4">2.3.1.20</ecNumber>
    </recommendedName>
</protein>
<dbReference type="SUPFAM" id="SSF52777">
    <property type="entry name" value="CoA-dependent acyltransferases"/>
    <property type="match status" value="2"/>
</dbReference>
<keyword evidence="8" id="KW-0443">Lipid metabolism</keyword>
<gene>
    <name evidence="13" type="ORF">QRX60_31185</name>
</gene>
<feature type="domain" description="O-acyltransferase WSD1 C-terminal" evidence="12">
    <location>
        <begin position="301"/>
        <end position="441"/>
    </location>
</feature>
<evidence type="ECO:0000256" key="1">
    <source>
        <dbReference type="ARBA" id="ARBA00004771"/>
    </source>
</evidence>
<dbReference type="GO" id="GO:0005886">
    <property type="term" value="C:plasma membrane"/>
    <property type="evidence" value="ECO:0007669"/>
    <property type="project" value="TreeGrafter"/>
</dbReference>
<sequence length="449" mass="46552">MTRTSNAPPPAVDRASATDRAFLAMDTADVPEQFGVILRFGPDSGFDLARVRKLIAERVPAVPRLRRLLVRTPFGGGGPIWVDDDGFDIRHHVRAVECPAPGDEQALLETAVSLVETPLRRDAPLWSVVLVTGLAGGEAAVVIVLHHVLADGVGGLAVLGTLVDGGAGAPGMPFPRPRPTAGALVREAFLGRLRALRRGRQAVRALRTSLAAGGGLHPPRATPCSLVRPTGRHHRLAVVRADLGTLRSAAHRLGASANDAVLVAVAGALHRLLAARGELVDTFVITVPVSGRRADSGAALGNMVSPMLVAVPGTGDVAGRLQRVAAEVRANKAAATGPPPIAVLGAGFRLLAALGGYRWYMNHQRRMHTLVSHVRGPAVPVTFGGVPIASAIPVGVGDGGNMTVFFEVLSYAGTLAVSVVADRDHFPDLGTLADGLRAELALVAGADQA</sequence>
<evidence type="ECO:0000256" key="7">
    <source>
        <dbReference type="ARBA" id="ARBA00022798"/>
    </source>
</evidence>
<dbReference type="GO" id="GO:0001666">
    <property type="term" value="P:response to hypoxia"/>
    <property type="evidence" value="ECO:0007669"/>
    <property type="project" value="TreeGrafter"/>
</dbReference>
<name>A0A9Y2NGC0_9PSEU</name>
<dbReference type="Gene3D" id="3.30.559.10">
    <property type="entry name" value="Chloramphenicol acetyltransferase-like domain"/>
    <property type="match status" value="1"/>
</dbReference>
<evidence type="ECO:0000256" key="4">
    <source>
        <dbReference type="ARBA" id="ARBA00013244"/>
    </source>
</evidence>
<evidence type="ECO:0000259" key="12">
    <source>
        <dbReference type="Pfam" id="PF06974"/>
    </source>
</evidence>
<dbReference type="Pfam" id="PF03007">
    <property type="entry name" value="WS_DGAT_cat"/>
    <property type="match status" value="1"/>
</dbReference>
<evidence type="ECO:0000256" key="3">
    <source>
        <dbReference type="ARBA" id="ARBA00009587"/>
    </source>
</evidence>
<dbReference type="EC" id="2.3.1.20" evidence="4"/>
<dbReference type="Proteomes" id="UP001239397">
    <property type="component" value="Chromosome"/>
</dbReference>
<dbReference type="EMBL" id="CP127295">
    <property type="protein sequence ID" value="WIX98517.1"/>
    <property type="molecule type" value="Genomic_DNA"/>
</dbReference>
<dbReference type="GO" id="GO:0019432">
    <property type="term" value="P:triglyceride biosynthetic process"/>
    <property type="evidence" value="ECO:0007669"/>
    <property type="project" value="TreeGrafter"/>
</dbReference>
<proteinExistence type="inferred from homology"/>
<evidence type="ECO:0000256" key="9">
    <source>
        <dbReference type="ARBA" id="ARBA00023315"/>
    </source>
</evidence>
<accession>A0A9Y2NGC0</accession>
<dbReference type="Gene3D" id="3.30.559.30">
    <property type="entry name" value="Nonribosomal peptide synthetase, condensation domain"/>
    <property type="match status" value="1"/>
</dbReference>
<comment type="pathway">
    <text evidence="1">Glycerolipid metabolism; triacylglycerol biosynthesis.</text>
</comment>
<dbReference type="InterPro" id="IPR004255">
    <property type="entry name" value="O-acyltransferase_WSD1_N"/>
</dbReference>
<dbReference type="GO" id="GO:0071731">
    <property type="term" value="P:response to nitric oxide"/>
    <property type="evidence" value="ECO:0007669"/>
    <property type="project" value="TreeGrafter"/>
</dbReference>
<comment type="pathway">
    <text evidence="2">Lipid metabolism.</text>
</comment>
<dbReference type="InterPro" id="IPR023213">
    <property type="entry name" value="CAT-like_dom_sf"/>
</dbReference>
<comment type="similarity">
    <text evidence="3">Belongs to the long-chain O-acyltransferase family.</text>
</comment>
<dbReference type="InterPro" id="IPR009721">
    <property type="entry name" value="O-acyltransferase_WSD1_C"/>
</dbReference>
<dbReference type="RefSeq" id="WP_285995002.1">
    <property type="nucleotide sequence ID" value="NZ_CP127295.1"/>
</dbReference>
<evidence type="ECO:0000313" key="13">
    <source>
        <dbReference type="EMBL" id="WIX98517.1"/>
    </source>
</evidence>
<keyword evidence="14" id="KW-1185">Reference proteome</keyword>
<dbReference type="GO" id="GO:0004144">
    <property type="term" value="F:diacylglycerol O-acyltransferase activity"/>
    <property type="evidence" value="ECO:0007669"/>
    <property type="project" value="UniProtKB-EC"/>
</dbReference>
<evidence type="ECO:0000256" key="8">
    <source>
        <dbReference type="ARBA" id="ARBA00023098"/>
    </source>
</evidence>
<dbReference type="Pfam" id="PF06974">
    <property type="entry name" value="WS_DGAT_C"/>
    <property type="match status" value="1"/>
</dbReference>
<evidence type="ECO:0000256" key="10">
    <source>
        <dbReference type="ARBA" id="ARBA00048109"/>
    </source>
</evidence>
<evidence type="ECO:0000256" key="5">
    <source>
        <dbReference type="ARBA" id="ARBA00022516"/>
    </source>
</evidence>
<dbReference type="AlphaFoldDB" id="A0A9Y2NGC0"/>
<evidence type="ECO:0000259" key="11">
    <source>
        <dbReference type="Pfam" id="PF03007"/>
    </source>
</evidence>
<evidence type="ECO:0000256" key="2">
    <source>
        <dbReference type="ARBA" id="ARBA00005189"/>
    </source>
</evidence>
<keyword evidence="5" id="KW-0444">Lipid biosynthesis</keyword>
<dbReference type="InterPro" id="IPR045034">
    <property type="entry name" value="O-acyltransferase_WSD1-like"/>
</dbReference>